<gene>
    <name evidence="4" type="ORF">EJ04DRAFT_449429</name>
</gene>
<dbReference type="SFLD" id="SFLDG00358">
    <property type="entry name" value="Main_(cytGST)"/>
    <property type="match status" value="1"/>
</dbReference>
<dbReference type="InterPro" id="IPR040079">
    <property type="entry name" value="Glutathione_S-Trfase"/>
</dbReference>
<feature type="domain" description="GST N-terminal" evidence="2">
    <location>
        <begin position="1"/>
        <end position="87"/>
    </location>
</feature>
<name>A0A9P4QJE0_9PLEO</name>
<dbReference type="SUPFAM" id="SSF47616">
    <property type="entry name" value="GST C-terminal domain-like"/>
    <property type="match status" value="1"/>
</dbReference>
<dbReference type="InterPro" id="IPR036249">
    <property type="entry name" value="Thioredoxin-like_sf"/>
</dbReference>
<dbReference type="CDD" id="cd03046">
    <property type="entry name" value="GST_N_GTT1_like"/>
    <property type="match status" value="1"/>
</dbReference>
<dbReference type="Pfam" id="PF13409">
    <property type="entry name" value="GST_N_2"/>
    <property type="match status" value="1"/>
</dbReference>
<dbReference type="SFLD" id="SFLDG01150">
    <property type="entry name" value="Main.1:_Beta-like"/>
    <property type="match status" value="1"/>
</dbReference>
<dbReference type="SFLD" id="SFLDS00019">
    <property type="entry name" value="Glutathione_Transferase_(cytos"/>
    <property type="match status" value="1"/>
</dbReference>
<evidence type="ECO:0000313" key="5">
    <source>
        <dbReference type="Proteomes" id="UP000799444"/>
    </source>
</evidence>
<proteinExistence type="inferred from homology"/>
<dbReference type="PANTHER" id="PTHR44051">
    <property type="entry name" value="GLUTATHIONE S-TRANSFERASE-RELATED"/>
    <property type="match status" value="1"/>
</dbReference>
<dbReference type="PROSITE" id="PS50404">
    <property type="entry name" value="GST_NTER"/>
    <property type="match status" value="1"/>
</dbReference>
<comment type="caution">
    <text evidence="4">The sequence shown here is derived from an EMBL/GenBank/DDBJ whole genome shotgun (WGS) entry which is preliminary data.</text>
</comment>
<evidence type="ECO:0000313" key="4">
    <source>
        <dbReference type="EMBL" id="KAF2728387.1"/>
    </source>
</evidence>
<dbReference type="InterPro" id="IPR004045">
    <property type="entry name" value="Glutathione_S-Trfase_N"/>
</dbReference>
<dbReference type="AlphaFoldDB" id="A0A9P4QJE0"/>
<evidence type="ECO:0000259" key="2">
    <source>
        <dbReference type="PROSITE" id="PS50404"/>
    </source>
</evidence>
<evidence type="ECO:0000256" key="1">
    <source>
        <dbReference type="ARBA" id="ARBA00007409"/>
    </source>
</evidence>
<evidence type="ECO:0000259" key="3">
    <source>
        <dbReference type="PROSITE" id="PS50405"/>
    </source>
</evidence>
<dbReference type="Pfam" id="PF00043">
    <property type="entry name" value="GST_C"/>
    <property type="match status" value="1"/>
</dbReference>
<dbReference type="EMBL" id="ML996282">
    <property type="protein sequence ID" value="KAF2728387.1"/>
    <property type="molecule type" value="Genomic_DNA"/>
</dbReference>
<dbReference type="Proteomes" id="UP000799444">
    <property type="component" value="Unassembled WGS sequence"/>
</dbReference>
<organism evidence="4 5">
    <name type="scientific">Polyplosphaeria fusca</name>
    <dbReference type="NCBI Taxonomy" id="682080"/>
    <lineage>
        <taxon>Eukaryota</taxon>
        <taxon>Fungi</taxon>
        <taxon>Dikarya</taxon>
        <taxon>Ascomycota</taxon>
        <taxon>Pezizomycotina</taxon>
        <taxon>Dothideomycetes</taxon>
        <taxon>Pleosporomycetidae</taxon>
        <taxon>Pleosporales</taxon>
        <taxon>Tetraplosphaeriaceae</taxon>
        <taxon>Polyplosphaeria</taxon>
    </lineage>
</organism>
<dbReference type="SUPFAM" id="SSF52833">
    <property type="entry name" value="Thioredoxin-like"/>
    <property type="match status" value="1"/>
</dbReference>
<dbReference type="InterPro" id="IPR010987">
    <property type="entry name" value="Glutathione-S-Trfase_C-like"/>
</dbReference>
<accession>A0A9P4QJE0</accession>
<protein>
    <submittedName>
        <fullName evidence="4">Glutathione S-transferase</fullName>
    </submittedName>
</protein>
<comment type="similarity">
    <text evidence="1">Belongs to the GST superfamily.</text>
</comment>
<sequence length="241" mass="27218">MPSLTVHHLQVGQGERIPWLLEELGIAYEVKPYQRAPIFSPKELKDLHPLGASPVLEDATEDAKNPLFLAESSAVADYLIHKYGNGRLALAPSDANYADYLYWFHYTNGTLQPAIGRRMTVYALTQDQTNPRVRMVDERLQLAFQNLNDRVEKKTWLAGDEFTAADIMAVFSFTTMRSFMPYDLSPYPGILAWLKRCTEREGYRTAMKKADPELDIEGLISAKGPGLFDALKKMMAAQQAK</sequence>
<keyword evidence="5" id="KW-1185">Reference proteome</keyword>
<dbReference type="Gene3D" id="1.20.1050.10">
    <property type="match status" value="1"/>
</dbReference>
<dbReference type="PROSITE" id="PS50405">
    <property type="entry name" value="GST_CTER"/>
    <property type="match status" value="1"/>
</dbReference>
<reference evidence="4" key="1">
    <citation type="journal article" date="2020" name="Stud. Mycol.">
        <title>101 Dothideomycetes genomes: a test case for predicting lifestyles and emergence of pathogens.</title>
        <authorList>
            <person name="Haridas S."/>
            <person name="Albert R."/>
            <person name="Binder M."/>
            <person name="Bloem J."/>
            <person name="Labutti K."/>
            <person name="Salamov A."/>
            <person name="Andreopoulos B."/>
            <person name="Baker S."/>
            <person name="Barry K."/>
            <person name="Bills G."/>
            <person name="Bluhm B."/>
            <person name="Cannon C."/>
            <person name="Castanera R."/>
            <person name="Culley D."/>
            <person name="Daum C."/>
            <person name="Ezra D."/>
            <person name="Gonzalez J."/>
            <person name="Henrissat B."/>
            <person name="Kuo A."/>
            <person name="Liang C."/>
            <person name="Lipzen A."/>
            <person name="Lutzoni F."/>
            <person name="Magnuson J."/>
            <person name="Mondo S."/>
            <person name="Nolan M."/>
            <person name="Ohm R."/>
            <person name="Pangilinan J."/>
            <person name="Park H.-J."/>
            <person name="Ramirez L."/>
            <person name="Alfaro M."/>
            <person name="Sun H."/>
            <person name="Tritt A."/>
            <person name="Yoshinaga Y."/>
            <person name="Zwiers L.-H."/>
            <person name="Turgeon B."/>
            <person name="Goodwin S."/>
            <person name="Spatafora J."/>
            <person name="Crous P."/>
            <person name="Grigoriev I."/>
        </authorList>
    </citation>
    <scope>NUCLEOTIDE SEQUENCE</scope>
    <source>
        <strain evidence="4">CBS 125425</strain>
    </source>
</reference>
<dbReference type="OrthoDB" id="2309723at2759"/>
<feature type="domain" description="GST C-terminal" evidence="3">
    <location>
        <begin position="93"/>
        <end position="216"/>
    </location>
</feature>
<dbReference type="Gene3D" id="3.40.30.10">
    <property type="entry name" value="Glutaredoxin"/>
    <property type="match status" value="1"/>
</dbReference>
<dbReference type="InterPro" id="IPR036282">
    <property type="entry name" value="Glutathione-S-Trfase_C_sf"/>
</dbReference>
<dbReference type="InterPro" id="IPR004046">
    <property type="entry name" value="GST_C"/>
</dbReference>
<dbReference type="PANTHER" id="PTHR44051:SF9">
    <property type="entry name" value="GLUTATHIONE S-TRANSFERASE 1"/>
    <property type="match status" value="1"/>
</dbReference>